<reference evidence="3" key="1">
    <citation type="journal article" date="2021" name="Genome Biol. Evol.">
        <title>A High-Quality Reference Genome for a Parasitic Bivalve with Doubly Uniparental Inheritance (Bivalvia: Unionida).</title>
        <authorList>
            <person name="Smith C.H."/>
        </authorList>
    </citation>
    <scope>NUCLEOTIDE SEQUENCE</scope>
    <source>
        <strain evidence="3">CHS0354</strain>
    </source>
</reference>
<reference evidence="3" key="2">
    <citation type="journal article" date="2021" name="Genome Biol. Evol.">
        <title>Developing a high-quality reference genome for a parasitic bivalve with doubly uniparental inheritance (Bivalvia: Unionida).</title>
        <authorList>
            <person name="Smith C.H."/>
        </authorList>
    </citation>
    <scope>NUCLEOTIDE SEQUENCE</scope>
    <source>
        <strain evidence="3">CHS0354</strain>
        <tissue evidence="3">Mantle</tissue>
    </source>
</reference>
<evidence type="ECO:0000313" key="4">
    <source>
        <dbReference type="Proteomes" id="UP001195483"/>
    </source>
</evidence>
<keyword evidence="2" id="KW-0812">Transmembrane</keyword>
<evidence type="ECO:0000256" key="1">
    <source>
        <dbReference type="SAM" id="MobiDB-lite"/>
    </source>
</evidence>
<sequence>MASSKVLVLSVVIFSVLAIGLQISGLLTPGWFIYKADVTEVETLPMIFRQMILFERNDQPEALPQESNNPQQELDASSSEEFKDVEPRPWGGPNPRPPPHHHHHHHHPTPRSDDMNPQNPVNSPVVGVEEDLEIDQVQVVKYEVSVHIGLWYARGCLHVDTDPESNGEKKKGRCNCTAISIDDAMKLMKNEPQITDNDMQRGQDEFIFFIEMRIEAATGSVFALIGFVIALVGFKKESRPVIFLTSAMMLTSCILVFIPILRIGMANHEIKRTINMMNKMSEEEQTDVKVTGKLICPYSLMLSGSGMIAAFILCLLLSISSCIKSRRSAQGRWTRFYDEYAGGPGAKMDPSKEKFPELTLHFGEEAEPLPEKVALA</sequence>
<dbReference type="Proteomes" id="UP001195483">
    <property type="component" value="Unassembled WGS sequence"/>
</dbReference>
<accession>A0AAE0THY9</accession>
<comment type="caution">
    <text evidence="3">The sequence shown here is derived from an EMBL/GenBank/DDBJ whole genome shotgun (WGS) entry which is preliminary data.</text>
</comment>
<keyword evidence="2" id="KW-1133">Transmembrane helix</keyword>
<dbReference type="AlphaFoldDB" id="A0AAE0THY9"/>
<proteinExistence type="predicted"/>
<feature type="compositionally biased region" description="Basic residues" evidence="1">
    <location>
        <begin position="98"/>
        <end position="109"/>
    </location>
</feature>
<organism evidence="3 4">
    <name type="scientific">Potamilus streckersoni</name>
    <dbReference type="NCBI Taxonomy" id="2493646"/>
    <lineage>
        <taxon>Eukaryota</taxon>
        <taxon>Metazoa</taxon>
        <taxon>Spiralia</taxon>
        <taxon>Lophotrochozoa</taxon>
        <taxon>Mollusca</taxon>
        <taxon>Bivalvia</taxon>
        <taxon>Autobranchia</taxon>
        <taxon>Heteroconchia</taxon>
        <taxon>Palaeoheterodonta</taxon>
        <taxon>Unionida</taxon>
        <taxon>Unionoidea</taxon>
        <taxon>Unionidae</taxon>
        <taxon>Ambleminae</taxon>
        <taxon>Lampsilini</taxon>
        <taxon>Potamilus</taxon>
    </lineage>
</organism>
<keyword evidence="2" id="KW-0472">Membrane</keyword>
<reference evidence="3" key="3">
    <citation type="submission" date="2023-05" db="EMBL/GenBank/DDBJ databases">
        <authorList>
            <person name="Smith C.H."/>
        </authorList>
    </citation>
    <scope>NUCLEOTIDE SEQUENCE</scope>
    <source>
        <strain evidence="3">CHS0354</strain>
        <tissue evidence="3">Mantle</tissue>
    </source>
</reference>
<evidence type="ECO:0000313" key="3">
    <source>
        <dbReference type="EMBL" id="KAK3610309.1"/>
    </source>
</evidence>
<feature type="transmembrane region" description="Helical" evidence="2">
    <location>
        <begin position="241"/>
        <end position="261"/>
    </location>
</feature>
<feature type="transmembrane region" description="Helical" evidence="2">
    <location>
        <begin position="216"/>
        <end position="234"/>
    </location>
</feature>
<feature type="transmembrane region" description="Helical" evidence="2">
    <location>
        <begin position="298"/>
        <end position="319"/>
    </location>
</feature>
<feature type="region of interest" description="Disordered" evidence="1">
    <location>
        <begin position="61"/>
        <end position="124"/>
    </location>
</feature>
<evidence type="ECO:0000256" key="2">
    <source>
        <dbReference type="SAM" id="Phobius"/>
    </source>
</evidence>
<protein>
    <submittedName>
        <fullName evidence="3">Uncharacterized protein</fullName>
    </submittedName>
</protein>
<name>A0AAE0THY9_9BIVA</name>
<gene>
    <name evidence="3" type="ORF">CHS0354_029775</name>
</gene>
<feature type="compositionally biased region" description="Polar residues" evidence="1">
    <location>
        <begin position="65"/>
        <end position="79"/>
    </location>
</feature>
<dbReference type="EMBL" id="JAEAOA010001777">
    <property type="protein sequence ID" value="KAK3610309.1"/>
    <property type="molecule type" value="Genomic_DNA"/>
</dbReference>
<dbReference type="Gene3D" id="1.20.140.150">
    <property type="match status" value="1"/>
</dbReference>
<keyword evidence="4" id="KW-1185">Reference proteome</keyword>